<name>A0ABS3D2Q3_9ALTE</name>
<feature type="transmembrane region" description="Helical" evidence="6">
    <location>
        <begin position="63"/>
        <end position="85"/>
    </location>
</feature>
<evidence type="ECO:0000256" key="2">
    <source>
        <dbReference type="ARBA" id="ARBA00022475"/>
    </source>
</evidence>
<reference evidence="7 8" key="1">
    <citation type="submission" date="2021-03" db="EMBL/GenBank/DDBJ databases">
        <title>novel species isolated from a fishpond in China.</title>
        <authorList>
            <person name="Lu H."/>
            <person name="Cai Z."/>
        </authorList>
    </citation>
    <scope>NUCLEOTIDE SEQUENCE [LARGE SCALE GENOMIC DNA]</scope>
    <source>
        <strain evidence="7 8">Y57</strain>
    </source>
</reference>
<accession>A0ABS3D2Q3</accession>
<evidence type="ECO:0000256" key="3">
    <source>
        <dbReference type="ARBA" id="ARBA00022692"/>
    </source>
</evidence>
<organism evidence="7 8">
    <name type="scientific">Bowmanella yangjiangensis</name>
    <dbReference type="NCBI Taxonomy" id="2811230"/>
    <lineage>
        <taxon>Bacteria</taxon>
        <taxon>Pseudomonadati</taxon>
        <taxon>Pseudomonadota</taxon>
        <taxon>Gammaproteobacteria</taxon>
        <taxon>Alteromonadales</taxon>
        <taxon>Alteromonadaceae</taxon>
        <taxon>Bowmanella</taxon>
    </lineage>
</organism>
<keyword evidence="3 6" id="KW-0812">Transmembrane</keyword>
<comment type="subcellular location">
    <subcellularLocation>
        <location evidence="1">Cell membrane</location>
        <topology evidence="1">Multi-pass membrane protein</topology>
    </subcellularLocation>
</comment>
<feature type="transmembrane region" description="Helical" evidence="6">
    <location>
        <begin position="91"/>
        <end position="112"/>
    </location>
</feature>
<dbReference type="PANTHER" id="PTHR30250">
    <property type="entry name" value="PST FAMILY PREDICTED COLANIC ACID TRANSPORTER"/>
    <property type="match status" value="1"/>
</dbReference>
<feature type="transmembrane region" description="Helical" evidence="6">
    <location>
        <begin position="344"/>
        <end position="364"/>
    </location>
</feature>
<feature type="transmembrane region" description="Helical" evidence="6">
    <location>
        <begin position="191"/>
        <end position="212"/>
    </location>
</feature>
<proteinExistence type="predicted"/>
<dbReference type="EMBL" id="JAFKCS010000039">
    <property type="protein sequence ID" value="MBN7822249.1"/>
    <property type="molecule type" value="Genomic_DNA"/>
</dbReference>
<feature type="transmembrane region" description="Helical" evidence="6">
    <location>
        <begin position="274"/>
        <end position="296"/>
    </location>
</feature>
<protein>
    <recommendedName>
        <fullName evidence="9">Membrane protein involved in the export of O-antigen and teichoic acid</fullName>
    </recommendedName>
</protein>
<feature type="transmembrane region" description="Helical" evidence="6">
    <location>
        <begin position="124"/>
        <end position="150"/>
    </location>
</feature>
<comment type="caution">
    <text evidence="7">The sequence shown here is derived from an EMBL/GenBank/DDBJ whole genome shotgun (WGS) entry which is preliminary data.</text>
</comment>
<evidence type="ECO:0000256" key="1">
    <source>
        <dbReference type="ARBA" id="ARBA00004651"/>
    </source>
</evidence>
<keyword evidence="2" id="KW-1003">Cell membrane</keyword>
<keyword evidence="5 6" id="KW-0472">Membrane</keyword>
<dbReference type="RefSeq" id="WP_206596196.1">
    <property type="nucleotide sequence ID" value="NZ_JAFKCS010000039.1"/>
</dbReference>
<gene>
    <name evidence="7" type="ORF">J0A65_20455</name>
</gene>
<dbReference type="InterPro" id="IPR050833">
    <property type="entry name" value="Poly_Biosynth_Transport"/>
</dbReference>
<sequence>MAVRVFSLAAWLWLLVKQLPAEDFGWLASVLAVSAVCSLVAPLGIPYLFFADAHSSIRNGKRWSEALGVLIVTGPLLAILGALLLDRWLGGVVSLHVTIAFMVVEVLIASLVQSAGLWGHSIGHIGIAAGLPAALTIARAVAAGLCMTLLGNADMMLESYLLIHVVVGALVAFAMLIWVTRSVALEWRPTFPLISTFIAAWRYAVMGGAALASSELDKPLMVRVMGLHQAGHYAMAYRVCSALAMPATALAATMLPRWGAAVAQRDVVRLKRSFIAALLAVAAIGIVLIVLLYTFLAIYPPGSFGLYPDAWPWMQGLAGLVVLIGLRQVAATALIAVGLPLVRALLDIGSLAILAAVAFLTYPALSIGGVMFGCLLAEACAAITMALFFFLALDELRSVGSSSDV</sequence>
<evidence type="ECO:0008006" key="9">
    <source>
        <dbReference type="Google" id="ProtNLM"/>
    </source>
</evidence>
<evidence type="ECO:0000313" key="7">
    <source>
        <dbReference type="EMBL" id="MBN7822249.1"/>
    </source>
</evidence>
<feature type="transmembrane region" description="Helical" evidence="6">
    <location>
        <begin position="232"/>
        <end position="253"/>
    </location>
</feature>
<evidence type="ECO:0000256" key="4">
    <source>
        <dbReference type="ARBA" id="ARBA00022989"/>
    </source>
</evidence>
<keyword evidence="4 6" id="KW-1133">Transmembrane helix</keyword>
<keyword evidence="8" id="KW-1185">Reference proteome</keyword>
<feature type="transmembrane region" description="Helical" evidence="6">
    <location>
        <begin position="162"/>
        <end position="179"/>
    </location>
</feature>
<feature type="transmembrane region" description="Helical" evidence="6">
    <location>
        <begin position="370"/>
        <end position="393"/>
    </location>
</feature>
<feature type="transmembrane region" description="Helical" evidence="6">
    <location>
        <begin position="31"/>
        <end position="51"/>
    </location>
</feature>
<evidence type="ECO:0000256" key="5">
    <source>
        <dbReference type="ARBA" id="ARBA00023136"/>
    </source>
</evidence>
<dbReference type="PANTHER" id="PTHR30250:SF11">
    <property type="entry name" value="O-ANTIGEN TRANSPORTER-RELATED"/>
    <property type="match status" value="1"/>
</dbReference>
<evidence type="ECO:0000256" key="6">
    <source>
        <dbReference type="SAM" id="Phobius"/>
    </source>
</evidence>
<feature type="transmembrane region" description="Helical" evidence="6">
    <location>
        <begin position="316"/>
        <end position="337"/>
    </location>
</feature>
<dbReference type="Proteomes" id="UP000663992">
    <property type="component" value="Unassembled WGS sequence"/>
</dbReference>
<evidence type="ECO:0000313" key="8">
    <source>
        <dbReference type="Proteomes" id="UP000663992"/>
    </source>
</evidence>